<dbReference type="SUPFAM" id="SSF52540">
    <property type="entry name" value="P-loop containing nucleoside triphosphate hydrolases"/>
    <property type="match status" value="1"/>
</dbReference>
<dbReference type="Gene3D" id="3.40.50.300">
    <property type="entry name" value="P-loop containing nucleotide triphosphate hydrolases"/>
    <property type="match status" value="1"/>
</dbReference>
<evidence type="ECO:0000313" key="1">
    <source>
        <dbReference type="EMBL" id="BCX89990.1"/>
    </source>
</evidence>
<dbReference type="InterPro" id="IPR027417">
    <property type="entry name" value="P-loop_NTPase"/>
</dbReference>
<reference evidence="2" key="1">
    <citation type="journal article" date="2024" name="Int. J. Syst. Evol. Microbiol.">
        <title>Methylomarinovum tepidoasis sp. nov., a moderately thermophilic methanotroph of the family Methylothermaceae isolated from a deep-sea hydrothermal field.</title>
        <authorList>
            <person name="Hirayama H."/>
            <person name="Takaki Y."/>
            <person name="Abe M."/>
            <person name="Miyazaki M."/>
            <person name="Uematsu K."/>
            <person name="Matsui Y."/>
            <person name="Takai K."/>
        </authorList>
    </citation>
    <scope>NUCLEOTIDE SEQUENCE [LARGE SCALE GENOMIC DNA]</scope>
    <source>
        <strain evidence="2">IN45</strain>
        <plasmid evidence="2">IN45P</plasmid>
    </source>
</reference>
<dbReference type="Proteomes" id="UP001321450">
    <property type="component" value="Plasmid IN45P"/>
</dbReference>
<dbReference type="EMBL" id="AP024719">
    <property type="protein sequence ID" value="BCX89990.1"/>
    <property type="molecule type" value="Genomic_DNA"/>
</dbReference>
<sequence length="211" mass="23053">MKIVAFFGSKGGTGKSTLAHLLAYGAALHGQPALVVHTDDREPEIHDSRPYHYFDGRDPKRLYAVLERAKTGGEGLCVIDGGGNRPGLDRILAKACDLILIPCGIGGQDAPMALRDLERLPGAWIIVNRFPLSPGHRRRPKAEDYIAQLPRKRILCRLGESAAVDRFTEPDTRPWTAPPTRVNNAARALYRKVRDKLAQSSPSPDPHPGSG</sequence>
<protein>
    <recommendedName>
        <fullName evidence="3">CobQ/CobB/MinD/ParA nucleotide binding domain-containing protein</fullName>
    </recommendedName>
</protein>
<keyword evidence="2" id="KW-1185">Reference proteome</keyword>
<name>A0AAU9C1K7_9GAMM</name>
<dbReference type="AlphaFoldDB" id="A0AAU9C1K7"/>
<organism evidence="1 2">
    <name type="scientific">Methylomarinovum tepidoasis</name>
    <dbReference type="NCBI Taxonomy" id="2840183"/>
    <lineage>
        <taxon>Bacteria</taxon>
        <taxon>Pseudomonadati</taxon>
        <taxon>Pseudomonadota</taxon>
        <taxon>Gammaproteobacteria</taxon>
        <taxon>Methylococcales</taxon>
        <taxon>Methylothermaceae</taxon>
        <taxon>Methylomarinovum</taxon>
    </lineage>
</organism>
<evidence type="ECO:0008006" key="3">
    <source>
        <dbReference type="Google" id="ProtNLM"/>
    </source>
</evidence>
<dbReference type="KEGG" id="meiy:MIN45_PP03"/>
<keyword evidence="1" id="KW-0614">Plasmid</keyword>
<geneLocation type="plasmid" evidence="1 2">
    <name>IN45P</name>
</geneLocation>
<proteinExistence type="predicted"/>
<evidence type="ECO:0000313" key="2">
    <source>
        <dbReference type="Proteomes" id="UP001321450"/>
    </source>
</evidence>
<gene>
    <name evidence="1" type="ORF">MIN45_PP03</name>
</gene>
<accession>A0AAU9C1K7</accession>
<dbReference type="CDD" id="cd02042">
    <property type="entry name" value="ParAB_family"/>
    <property type="match status" value="1"/>
</dbReference>
<dbReference type="RefSeq" id="WP_286294213.1">
    <property type="nucleotide sequence ID" value="NZ_AP024719.1"/>
</dbReference>